<feature type="domain" description="ShKT" evidence="2">
    <location>
        <begin position="30"/>
        <end position="63"/>
    </location>
</feature>
<dbReference type="SMART" id="SM00254">
    <property type="entry name" value="ShKT"/>
    <property type="match status" value="4"/>
</dbReference>
<feature type="signal peptide" evidence="1">
    <location>
        <begin position="1"/>
        <end position="24"/>
    </location>
</feature>
<accession>A0A0K2UG57</accession>
<proteinExistence type="predicted"/>
<feature type="domain" description="ShKT" evidence="2">
    <location>
        <begin position="99"/>
        <end position="133"/>
    </location>
</feature>
<sequence>DPFISKMKSFYLVLIACFIQGINGKKYDTECEDDSQHVCENQESRCFIPSVQFNCPKTCSVCEAQCKDYNDNCYQENFQCGNNVTISNECPKTCATCDVCEDLIDTSICQTSLKDCHNNYMRYACRKTCLYCLDPCNNVGNDDFCKLHTTNRICEKNDVFKKMCRKSCNFCELEQC</sequence>
<reference evidence="3" key="1">
    <citation type="submission" date="2014-05" db="EMBL/GenBank/DDBJ databases">
        <authorList>
            <person name="Chronopoulou M."/>
        </authorList>
    </citation>
    <scope>NUCLEOTIDE SEQUENCE</scope>
    <source>
        <tissue evidence="3">Whole organism</tissue>
    </source>
</reference>
<evidence type="ECO:0000259" key="2">
    <source>
        <dbReference type="SMART" id="SM00254"/>
    </source>
</evidence>
<feature type="non-terminal residue" evidence="3">
    <location>
        <position position="1"/>
    </location>
</feature>
<evidence type="ECO:0000256" key="1">
    <source>
        <dbReference type="SAM" id="SignalP"/>
    </source>
</evidence>
<name>A0A0K2UG57_LEPSM</name>
<feature type="chain" id="PRO_5005488705" description="ShKT domain-containing protein" evidence="1">
    <location>
        <begin position="25"/>
        <end position="176"/>
    </location>
</feature>
<evidence type="ECO:0000313" key="3">
    <source>
        <dbReference type="EMBL" id="CDW37209.1"/>
    </source>
</evidence>
<dbReference type="Pfam" id="PF01549">
    <property type="entry name" value="ShK"/>
    <property type="match status" value="4"/>
</dbReference>
<dbReference type="AlphaFoldDB" id="A0A0K2UG57"/>
<feature type="domain" description="ShKT" evidence="2">
    <location>
        <begin position="135"/>
        <end position="172"/>
    </location>
</feature>
<feature type="domain" description="ShKT" evidence="2">
    <location>
        <begin position="65"/>
        <end position="98"/>
    </location>
</feature>
<dbReference type="EMBL" id="HACA01019848">
    <property type="protein sequence ID" value="CDW37209.1"/>
    <property type="molecule type" value="Transcribed_RNA"/>
</dbReference>
<organism evidence="3">
    <name type="scientific">Lepeophtheirus salmonis</name>
    <name type="common">Salmon louse</name>
    <name type="synonym">Caligus salmonis</name>
    <dbReference type="NCBI Taxonomy" id="72036"/>
    <lineage>
        <taxon>Eukaryota</taxon>
        <taxon>Metazoa</taxon>
        <taxon>Ecdysozoa</taxon>
        <taxon>Arthropoda</taxon>
        <taxon>Crustacea</taxon>
        <taxon>Multicrustacea</taxon>
        <taxon>Hexanauplia</taxon>
        <taxon>Copepoda</taxon>
        <taxon>Siphonostomatoida</taxon>
        <taxon>Caligidae</taxon>
        <taxon>Lepeophtheirus</taxon>
    </lineage>
</organism>
<protein>
    <recommendedName>
        <fullName evidence="2">ShKT domain-containing protein</fullName>
    </recommendedName>
</protein>
<dbReference type="InterPro" id="IPR003582">
    <property type="entry name" value="ShKT_dom"/>
</dbReference>
<dbReference type="OrthoDB" id="10658832at2759"/>
<keyword evidence="1" id="KW-0732">Signal</keyword>